<feature type="transmembrane region" description="Helical" evidence="1">
    <location>
        <begin position="6"/>
        <end position="26"/>
    </location>
</feature>
<keyword evidence="1" id="KW-1133">Transmembrane helix</keyword>
<organism evidence="2 3">
    <name type="scientific">Hanamia caeni</name>
    <dbReference type="NCBI Taxonomy" id="2294116"/>
    <lineage>
        <taxon>Bacteria</taxon>
        <taxon>Pseudomonadati</taxon>
        <taxon>Bacteroidota</taxon>
        <taxon>Chitinophagia</taxon>
        <taxon>Chitinophagales</taxon>
        <taxon>Chitinophagaceae</taxon>
        <taxon>Hanamia</taxon>
    </lineage>
</organism>
<keyword evidence="1" id="KW-0472">Membrane</keyword>
<evidence type="ECO:0000256" key="1">
    <source>
        <dbReference type="SAM" id="Phobius"/>
    </source>
</evidence>
<sequence length="315" mass="36277">MGKFLFKSFSFIFLAIGICIVIFFFFKLDGYTDQFYLRFTTPKQTSLILGTSRAAQGIEPSVINNVLQRSDIYNYSFTIVHSPYGPTYYKSIKSKLREGTKDGVFIITVDPWSISGPRRDPNDSTNFPESKLALGKTTQVNMNPNVFYLAQSYDKSFYELFSEDTTSGIFLHNDGWLEITINMDSRSVSERLAAKVEDYSQNMLRNYNYSTLRMGYLIKTIEFLKNHGQVFLVRLPVSPQMLSIEDKLMPDFDFKIDSISLKMNIPYKNFKSSAKEFQYVDGNHLYKASGRNVSKQIGTWILNLKGHKEMVTKNK</sequence>
<name>A0A3M9N389_9BACT</name>
<evidence type="ECO:0000313" key="2">
    <source>
        <dbReference type="EMBL" id="RNI32196.1"/>
    </source>
</evidence>
<dbReference type="RefSeq" id="WP_123122612.1">
    <property type="nucleotide sequence ID" value="NZ_RJJR01000026.1"/>
</dbReference>
<comment type="caution">
    <text evidence="2">The sequence shown here is derived from an EMBL/GenBank/DDBJ whole genome shotgun (WGS) entry which is preliminary data.</text>
</comment>
<dbReference type="OrthoDB" id="1433719at2"/>
<protein>
    <submittedName>
        <fullName evidence="2">Uncharacterized protein</fullName>
    </submittedName>
</protein>
<keyword evidence="1" id="KW-0812">Transmembrane</keyword>
<keyword evidence="3" id="KW-1185">Reference proteome</keyword>
<proteinExistence type="predicted"/>
<reference evidence="2 3" key="1">
    <citation type="submission" date="2018-11" db="EMBL/GenBank/DDBJ databases">
        <title>Draft genome sequence of Ferruginibacter sp. BO-59.</title>
        <authorList>
            <person name="Im W.T."/>
        </authorList>
    </citation>
    <scope>NUCLEOTIDE SEQUENCE [LARGE SCALE GENOMIC DNA]</scope>
    <source>
        <strain evidence="2 3">BO-59</strain>
    </source>
</reference>
<evidence type="ECO:0000313" key="3">
    <source>
        <dbReference type="Proteomes" id="UP000267223"/>
    </source>
</evidence>
<dbReference type="EMBL" id="RJJR01000026">
    <property type="protein sequence ID" value="RNI32196.1"/>
    <property type="molecule type" value="Genomic_DNA"/>
</dbReference>
<dbReference type="AlphaFoldDB" id="A0A3M9N389"/>
<gene>
    <name evidence="2" type="ORF">EFY79_20395</name>
</gene>
<accession>A0A3M9N389</accession>
<dbReference type="Proteomes" id="UP000267223">
    <property type="component" value="Unassembled WGS sequence"/>
</dbReference>